<comment type="caution">
    <text evidence="1">The sequence shown here is derived from an EMBL/GenBank/DDBJ whole genome shotgun (WGS) entry which is preliminary data.</text>
</comment>
<feature type="non-terminal residue" evidence="1">
    <location>
        <position position="139"/>
    </location>
</feature>
<proteinExistence type="predicted"/>
<dbReference type="EMBL" id="PXYW01000130">
    <property type="protein sequence ID" value="PSR26204.1"/>
    <property type="molecule type" value="Genomic_DNA"/>
</dbReference>
<gene>
    <name evidence="1" type="ORF">C7B46_20160</name>
</gene>
<accession>A0A2T2WVD8</accession>
<evidence type="ECO:0000313" key="2">
    <source>
        <dbReference type="Proteomes" id="UP000242972"/>
    </source>
</evidence>
<dbReference type="AlphaFoldDB" id="A0A2T2WVD8"/>
<protein>
    <submittedName>
        <fullName evidence="1">Uncharacterized protein</fullName>
    </submittedName>
</protein>
<evidence type="ECO:0000313" key="1">
    <source>
        <dbReference type="EMBL" id="PSR26204.1"/>
    </source>
</evidence>
<sequence length="139" mass="15641">MTRQWPWTTQKSAISHSTVGWEELPDHIQGNIPPTPVVHQAWAVTEWPQGSVGERLTLAAGPLRSNTWPLVQWVWRCLPSPLLLNGSLTRKIRRLEMAVAELGQQETGPRRDEWVGLEGLKAMRDALVFQGESLVETDA</sequence>
<dbReference type="Proteomes" id="UP000242972">
    <property type="component" value="Unassembled WGS sequence"/>
</dbReference>
<organism evidence="1 2">
    <name type="scientific">Sulfobacillus benefaciens</name>
    <dbReference type="NCBI Taxonomy" id="453960"/>
    <lineage>
        <taxon>Bacteria</taxon>
        <taxon>Bacillati</taxon>
        <taxon>Bacillota</taxon>
        <taxon>Clostridia</taxon>
        <taxon>Eubacteriales</taxon>
        <taxon>Clostridiales Family XVII. Incertae Sedis</taxon>
        <taxon>Sulfobacillus</taxon>
    </lineage>
</organism>
<reference evidence="1 2" key="1">
    <citation type="journal article" date="2014" name="BMC Genomics">
        <title>Comparison of environmental and isolate Sulfobacillus genomes reveals diverse carbon, sulfur, nitrogen, and hydrogen metabolisms.</title>
        <authorList>
            <person name="Justice N.B."/>
            <person name="Norman A."/>
            <person name="Brown C.T."/>
            <person name="Singh A."/>
            <person name="Thomas B.C."/>
            <person name="Banfield J.F."/>
        </authorList>
    </citation>
    <scope>NUCLEOTIDE SEQUENCE [LARGE SCALE GENOMIC DNA]</scope>
    <source>
        <strain evidence="1">AMDSBA4</strain>
    </source>
</reference>
<name>A0A2T2WVD8_9FIRM</name>